<protein>
    <submittedName>
        <fullName evidence="1">Uncharacterized protein</fullName>
    </submittedName>
</protein>
<dbReference type="RefSeq" id="WP_012519235.1">
    <property type="nucleotide sequence ID" value="NC_011138.3"/>
</dbReference>
<dbReference type="Gene3D" id="3.40.1260.10">
    <property type="entry name" value="DsrEFH-like"/>
    <property type="match status" value="1"/>
</dbReference>
<sequence>MEQGVEVIVCGQSAAAHGVEKSALIDGVKMDLSAMTAHARLAQKGYSVNPF</sequence>
<dbReference type="HOGENOM" id="CLU_3094837_0_0_6"/>
<dbReference type="InterPro" id="IPR027396">
    <property type="entry name" value="DsrEFH-like"/>
</dbReference>
<evidence type="ECO:0000313" key="1">
    <source>
        <dbReference type="EMBL" id="AEA98943.1"/>
    </source>
</evidence>
<name>F2GAK9_ALTMD</name>
<dbReference type="EMBL" id="CP001103">
    <property type="protein sequence ID" value="AEA98943.1"/>
    <property type="molecule type" value="Genomic_DNA"/>
</dbReference>
<keyword evidence="2" id="KW-1185">Reference proteome</keyword>
<dbReference type="Pfam" id="PF02635">
    <property type="entry name" value="DsrE"/>
    <property type="match status" value="1"/>
</dbReference>
<dbReference type="InterPro" id="IPR003787">
    <property type="entry name" value="Sulphur_relay_DsrE/F-like"/>
</dbReference>
<reference evidence="1 2" key="1">
    <citation type="journal article" date="2008" name="ISME J.">
        <title>Comparative genomics of two ecotypes of the marine planktonic copiotroph Alteromonas macleodii suggests alternative lifestyles associated with different kinds of particulate organic matter.</title>
        <authorList>
            <person name="Ivars-Martinez E."/>
            <person name="Martin-Cuadrado A.B."/>
            <person name="D'Auria G."/>
            <person name="Mira A."/>
            <person name="Ferriera S."/>
            <person name="Johnson J."/>
            <person name="Friedman R."/>
            <person name="Rodriguez-Valera F."/>
        </authorList>
    </citation>
    <scope>NUCLEOTIDE SEQUENCE [LARGE SCALE GENOMIC DNA]</scope>
    <source>
        <strain evidence="2">DSM 17117 / CIP 110805 / LMG 28347 / Deep ecotype</strain>
    </source>
</reference>
<dbReference type="SUPFAM" id="SSF75169">
    <property type="entry name" value="DsrEFH-like"/>
    <property type="match status" value="1"/>
</dbReference>
<gene>
    <name evidence="1" type="ordered locus">MADE_1014045</name>
</gene>
<proteinExistence type="predicted"/>
<dbReference type="Proteomes" id="UP000001870">
    <property type="component" value="Chromosome"/>
</dbReference>
<reference evidence="1 2" key="2">
    <citation type="journal article" date="2015" name="Antonie Van Leeuwenhoek">
        <title>Ecophysiological diversity of a novel member of the genus Alteromonas, and description of Alteromonas mediterranea sp. nov.</title>
        <authorList>
            <person name="Ivanova E.P."/>
            <person name="Lopez-Perez M."/>
            <person name="Zabalos M."/>
            <person name="Nguyen S.H."/>
            <person name="Webb H.K."/>
            <person name="Ryan J."/>
            <person name="Lagutin K."/>
            <person name="Vyssotski M."/>
            <person name="Crawford R.J."/>
            <person name="Rodriguez-Valera F."/>
        </authorList>
    </citation>
    <scope>NUCLEOTIDE SEQUENCE [LARGE SCALE GENOMIC DNA]</scope>
    <source>
        <strain evidence="2">DSM 17117 / CIP 110805 / LMG 28347 / Deep ecotype</strain>
    </source>
</reference>
<organism evidence="1 2">
    <name type="scientific">Alteromonas mediterranea (strain DSM 17117 / CIP 110805 / LMG 28347 / Deep ecotype)</name>
    <dbReference type="NCBI Taxonomy" id="1774373"/>
    <lineage>
        <taxon>Bacteria</taxon>
        <taxon>Pseudomonadati</taxon>
        <taxon>Pseudomonadota</taxon>
        <taxon>Gammaproteobacteria</taxon>
        <taxon>Alteromonadales</taxon>
        <taxon>Alteromonadaceae</taxon>
        <taxon>Alteromonas/Salinimonas group</taxon>
        <taxon>Alteromonas</taxon>
    </lineage>
</organism>
<dbReference type="KEGG" id="amc:MADE_1014045"/>
<evidence type="ECO:0000313" key="2">
    <source>
        <dbReference type="Proteomes" id="UP000001870"/>
    </source>
</evidence>
<dbReference type="AlphaFoldDB" id="F2GAK9"/>
<accession>F2GAK9</accession>